<name>A0A221W207_9PSEU</name>
<proteinExistence type="predicted"/>
<dbReference type="PROSITE" id="PS51725">
    <property type="entry name" value="ABM"/>
    <property type="match status" value="1"/>
</dbReference>
<dbReference type="InterPro" id="IPR011008">
    <property type="entry name" value="Dimeric_a/b-barrel"/>
</dbReference>
<dbReference type="Gene3D" id="3.30.70.100">
    <property type="match status" value="1"/>
</dbReference>
<dbReference type="GO" id="GO:0004392">
    <property type="term" value="F:heme oxygenase (decyclizing) activity"/>
    <property type="evidence" value="ECO:0007669"/>
    <property type="project" value="UniProtKB-EC"/>
</dbReference>
<gene>
    <name evidence="1" type="primary">mhuD2</name>
    <name evidence="1" type="ORF">AHOG_10380</name>
</gene>
<accession>A0A221W207</accession>
<dbReference type="AlphaFoldDB" id="A0A221W207"/>
<sequence length="100" mass="11107">MTGEVRVLVYHAAEDPAAIEEAYHQASNRLQGVPGLRGNELLRSVHDQNGFVVASSWESLEAFQAWEQGATHRDSTAPLRPFRDTRLPVPFAIYQVAAAY</sequence>
<dbReference type="Proteomes" id="UP000204221">
    <property type="component" value="Chromosome"/>
</dbReference>
<organism evidence="1 2">
    <name type="scientific">Actinoalloteichus hoggarensis</name>
    <dbReference type="NCBI Taxonomy" id="1470176"/>
    <lineage>
        <taxon>Bacteria</taxon>
        <taxon>Bacillati</taxon>
        <taxon>Actinomycetota</taxon>
        <taxon>Actinomycetes</taxon>
        <taxon>Pseudonocardiales</taxon>
        <taxon>Pseudonocardiaceae</taxon>
        <taxon>Actinoalloteichus</taxon>
    </lineage>
</organism>
<protein>
    <submittedName>
        <fullName evidence="1">Heme-degrading monooxygenase HmoB</fullName>
        <ecNumber evidence="1">1.14.14.18</ecNumber>
    </submittedName>
</protein>
<dbReference type="InterPro" id="IPR007138">
    <property type="entry name" value="ABM_dom"/>
</dbReference>
<keyword evidence="2" id="KW-1185">Reference proteome</keyword>
<dbReference type="EMBL" id="CP022521">
    <property type="protein sequence ID" value="ASO19719.1"/>
    <property type="molecule type" value="Genomic_DNA"/>
</dbReference>
<dbReference type="EC" id="1.14.14.18" evidence="1"/>
<dbReference type="Pfam" id="PF03992">
    <property type="entry name" value="ABM"/>
    <property type="match status" value="1"/>
</dbReference>
<dbReference type="SUPFAM" id="SSF54909">
    <property type="entry name" value="Dimeric alpha+beta barrel"/>
    <property type="match status" value="1"/>
</dbReference>
<keyword evidence="1" id="KW-0560">Oxidoreductase</keyword>
<keyword evidence="1" id="KW-0503">Monooxygenase</keyword>
<dbReference type="RefSeq" id="WP_093941182.1">
    <property type="nucleotide sequence ID" value="NZ_CP022521.1"/>
</dbReference>
<evidence type="ECO:0000313" key="1">
    <source>
        <dbReference type="EMBL" id="ASO19719.1"/>
    </source>
</evidence>
<evidence type="ECO:0000313" key="2">
    <source>
        <dbReference type="Proteomes" id="UP000204221"/>
    </source>
</evidence>
<reference evidence="1 2" key="1">
    <citation type="submission" date="2017-07" db="EMBL/GenBank/DDBJ databases">
        <title>Complete genome sequence of Actinoalloteichus hoggarensis DSM 45943, type strain of Actinoalloteichus hoggarensis.</title>
        <authorList>
            <person name="Ruckert C."/>
            <person name="Nouioui I."/>
            <person name="Willmese J."/>
            <person name="van Wezel G."/>
            <person name="Klenk H.-P."/>
            <person name="Kalinowski J."/>
            <person name="Zotchev S.B."/>
        </authorList>
    </citation>
    <scope>NUCLEOTIDE SEQUENCE [LARGE SCALE GENOMIC DNA]</scope>
    <source>
        <strain evidence="1 2">DSM 45943</strain>
    </source>
</reference>
<dbReference type="KEGG" id="ahg:AHOG_10380"/>
<dbReference type="OrthoDB" id="4304335at2"/>